<evidence type="ECO:0000313" key="7">
    <source>
        <dbReference type="EMBL" id="KAG7424839.1"/>
    </source>
</evidence>
<feature type="repeat" description="ANK" evidence="3">
    <location>
        <begin position="858"/>
        <end position="890"/>
    </location>
</feature>
<feature type="repeat" description="ANK" evidence="3">
    <location>
        <begin position="1450"/>
        <end position="1482"/>
    </location>
</feature>
<dbReference type="PANTHER" id="PTHR24171">
    <property type="entry name" value="ANKYRIN REPEAT DOMAIN-CONTAINING PROTEIN 39-RELATED"/>
    <property type="match status" value="1"/>
</dbReference>
<name>A0A8J5PTW6_FUSOX</name>
<evidence type="ECO:0000256" key="3">
    <source>
        <dbReference type="PROSITE-ProRule" id="PRU00023"/>
    </source>
</evidence>
<feature type="repeat" description="ANK" evidence="3">
    <location>
        <begin position="1219"/>
        <end position="1251"/>
    </location>
</feature>
<dbReference type="Proteomes" id="UP000693942">
    <property type="component" value="Unassembled WGS sequence"/>
</dbReference>
<dbReference type="InterPro" id="IPR056884">
    <property type="entry name" value="NPHP3-like_N"/>
</dbReference>
<dbReference type="InterPro" id="IPR054471">
    <property type="entry name" value="GPIID_WHD"/>
</dbReference>
<feature type="repeat" description="ANK" evidence="3">
    <location>
        <begin position="1483"/>
        <end position="1515"/>
    </location>
</feature>
<keyword evidence="1" id="KW-0677">Repeat</keyword>
<feature type="repeat" description="ANK" evidence="3">
    <location>
        <begin position="1252"/>
        <end position="1284"/>
    </location>
</feature>
<feature type="repeat" description="ANK" evidence="3">
    <location>
        <begin position="1055"/>
        <end position="1087"/>
    </location>
</feature>
<feature type="repeat" description="ANK" evidence="3">
    <location>
        <begin position="1186"/>
        <end position="1218"/>
    </location>
</feature>
<feature type="compositionally biased region" description="Basic and acidic residues" evidence="4">
    <location>
        <begin position="181"/>
        <end position="193"/>
    </location>
</feature>
<dbReference type="Pfam" id="PF24883">
    <property type="entry name" value="NPHP3_N"/>
    <property type="match status" value="1"/>
</dbReference>
<feature type="repeat" description="ANK" evidence="3">
    <location>
        <begin position="1582"/>
        <end position="1614"/>
    </location>
</feature>
<sequence>MSNPQKYTVGWICAIATEYLAAQLFLDEEHEGPEFVSANDSNHYTLGKIGKHNVVIAVLPHGEYGISSAAGVAKDMLNSFPNVRFGLMVGIGGGAPTPEHDIRLGDVVVSASGHGKGGVFQYDFGKAVQGQEFQATGFLNQPPTILRAAVHGLLTQYKRKGHQLDKHINDILVENPRLKKEFQRPESSTDRLYHSSKVHPPNDQSSCAKACGDDPSTLIVRSDRTEYEDNPAIHYGLIASSNRLMKDALTRDALAAKKGVLCFEMEAAGLMNHFPCLVIRGICDYSDSHKNKEWQGFAAMMAAAYAKDLLYQIPPNKVEAELPISKVLASIESTGNETNHAVMSMASDHRFAKIKVWLSPSDYSTNANLARKRRHPGTGAWLLNSPVFQQWKLGSRQHLWLYGLAGCGKTILSTTILDHLLQIDTHTTLAFFFDFSDPRKQKLEDLLRSLAVQLYHTGNKAARRLDSLFTSHDDGRRQPDTNALSACVDTMIQTAGKVSIIIDALDECTTREELLQWLKHLTSRKAQTIVTGRPEVEFQSAIPRSFGKRNCVQIDKYVVNGDIRSYVEAMLEQKPDFVDKKLSPDILEEIRDKIGNGAEGMFRWAACQLESLARCLSPAAIEIALMSLPRDLNETYSRMLENIPSEYRRDAIRLLQFLVHTKRPLTLPEAVEVIATKINQEPRGFDIKRRLFQATDILRYCPSLVIIAEVTNDAETVDELHLAHFSVKEYLLEQAQFDLESASIVITRTCLTYLSDIENNCSTIRSDFPMARYAAEYWTEYAVSAETSEEIVRTTVSFLQDETTFQRWCQLYQADRRWDHKPGSPRAPRLYYACLAGLAGTARDLTTEGADVNAQGGQYGNALQAASYSGKLEVVQLLLDKGADVNAEGGEYGNALQAASSKGRVEVVQLLLDKGANVNAEGEYGNALYAASSRGNLDVMQLLLNKGADVNAEGGKYGNALQAASDFGNLEVVQLLLDKGANINARGGYYGNALQAASSRGNLDVMQLLLNKGADVNAQGGEYDNALQAALSKGKLEIMQLLLDKGADVNARGGYYGNALQAALSKGQLEIMQLLLDKGANVNVQGGRCGNALQAASSDGKLEVVQLLLDNGADIKAQSEYGNALYTASSRGNLDVMQLLLNKGADVNAEGGKYGNALQAASYQGYLEVVQLLLDEGADINTEGGHFGNALQAASIKGNRGIVQLLLDKGADVNAQGGEYGNALQAASCFSNRGIVQLLLDKGADVNAEGGEYGNALQAASIKGNRGIVQLLLDKGADVNAQGGYYGNALQAASIKGNRGIVQLLLDKGADVNAEGGEYDNALQAALSKGKLEIMQLLLDKGADVNAEGGEYGNALQAASIKGNRGIVQLLLDKGADVNAEGGEYGNALQAASCFSNRGIVQLLLDKGADVNAQGGYYGNALQAASIKGNRGIVQLLLDKGADVNAEGGKYGNALLAASYQDYLEVVQLLLDKGADVNVQGGEYGNALQAASRRGHLEIVQLLLDKGADVNAEGGEYGNALQAASCFSNRGIVQLLLDKGADVNAEGGEYGNALQAASIKGNRGIVQLLLDKGADVNAEGGKYGNALLAASYQDYLEVVQLLLDKGADVNVQGGEYGNALQAASRRGHLEIVQLLNLNGAKMMSRKRSGSTIIRERTKSPRL</sequence>
<feature type="domain" description="GPI inositol-deacylase winged helix" evidence="5">
    <location>
        <begin position="645"/>
        <end position="734"/>
    </location>
</feature>
<feature type="repeat" description="ANK" evidence="3">
    <location>
        <begin position="1516"/>
        <end position="1548"/>
    </location>
</feature>
<feature type="repeat" description="ANK" evidence="3">
    <location>
        <begin position="1285"/>
        <end position="1317"/>
    </location>
</feature>
<feature type="repeat" description="ANK" evidence="3">
    <location>
        <begin position="891"/>
        <end position="923"/>
    </location>
</feature>
<dbReference type="InterPro" id="IPR002110">
    <property type="entry name" value="Ankyrin_rpt"/>
</dbReference>
<organism evidence="7 8">
    <name type="scientific">Fusarium oxysporum f. sp. raphani</name>
    <dbReference type="NCBI Taxonomy" id="96318"/>
    <lineage>
        <taxon>Eukaryota</taxon>
        <taxon>Fungi</taxon>
        <taxon>Dikarya</taxon>
        <taxon>Ascomycota</taxon>
        <taxon>Pezizomycotina</taxon>
        <taxon>Sordariomycetes</taxon>
        <taxon>Hypocreomycetidae</taxon>
        <taxon>Hypocreales</taxon>
        <taxon>Nectriaceae</taxon>
        <taxon>Fusarium</taxon>
        <taxon>Fusarium oxysporum species complex</taxon>
    </lineage>
</organism>
<dbReference type="EMBL" id="JAELUR010000012">
    <property type="protein sequence ID" value="KAG7424839.1"/>
    <property type="molecule type" value="Genomic_DNA"/>
</dbReference>
<comment type="caution">
    <text evidence="7">The sequence shown here is derived from an EMBL/GenBank/DDBJ whole genome shotgun (WGS) entry which is preliminary data.</text>
</comment>
<feature type="repeat" description="ANK" evidence="3">
    <location>
        <begin position="1153"/>
        <end position="1185"/>
    </location>
</feature>
<feature type="repeat" description="ANK" evidence="3">
    <location>
        <begin position="956"/>
        <end position="988"/>
    </location>
</feature>
<feature type="repeat" description="ANK" evidence="3">
    <location>
        <begin position="1384"/>
        <end position="1416"/>
    </location>
</feature>
<dbReference type="Pfam" id="PF00023">
    <property type="entry name" value="Ank"/>
    <property type="match status" value="2"/>
</dbReference>
<feature type="repeat" description="ANK" evidence="3">
    <location>
        <begin position="1417"/>
        <end position="1449"/>
    </location>
</feature>
<evidence type="ECO:0000259" key="5">
    <source>
        <dbReference type="Pfam" id="PF22939"/>
    </source>
</evidence>
<dbReference type="PANTHER" id="PTHR24171:SF10">
    <property type="entry name" value="ANKYRIN REPEAT DOMAIN-CONTAINING PROTEIN 29-LIKE"/>
    <property type="match status" value="1"/>
</dbReference>
<feature type="region of interest" description="Disordered" evidence="4">
    <location>
        <begin position="181"/>
        <end position="210"/>
    </location>
</feature>
<accession>A0A8J5PTW6</accession>
<evidence type="ECO:0000256" key="4">
    <source>
        <dbReference type="SAM" id="MobiDB-lite"/>
    </source>
</evidence>
<evidence type="ECO:0000259" key="6">
    <source>
        <dbReference type="Pfam" id="PF24883"/>
    </source>
</evidence>
<proteinExistence type="predicted"/>
<gene>
    <name evidence="7" type="primary">Ank3-1</name>
    <name evidence="7" type="ORF">Forpi1262_v014099</name>
</gene>
<dbReference type="PROSITE" id="PS50297">
    <property type="entry name" value="ANK_REP_REGION"/>
    <property type="match status" value="20"/>
</dbReference>
<evidence type="ECO:0000256" key="2">
    <source>
        <dbReference type="ARBA" id="ARBA00023043"/>
    </source>
</evidence>
<dbReference type="Pfam" id="PF22939">
    <property type="entry name" value="WHD_GPIID"/>
    <property type="match status" value="1"/>
</dbReference>
<feature type="repeat" description="ANK" evidence="3">
    <location>
        <begin position="1549"/>
        <end position="1581"/>
    </location>
</feature>
<evidence type="ECO:0000256" key="1">
    <source>
        <dbReference type="ARBA" id="ARBA00022737"/>
    </source>
</evidence>
<feature type="repeat" description="ANK" evidence="3">
    <location>
        <begin position="1088"/>
        <end position="1120"/>
    </location>
</feature>
<dbReference type="PROSITE" id="PS50088">
    <property type="entry name" value="ANK_REPEAT"/>
    <property type="match status" value="23"/>
</dbReference>
<dbReference type="Pfam" id="PF12796">
    <property type="entry name" value="Ank_2"/>
    <property type="match status" value="8"/>
</dbReference>
<evidence type="ECO:0000313" key="8">
    <source>
        <dbReference type="Proteomes" id="UP000693942"/>
    </source>
</evidence>
<feature type="repeat" description="ANK" evidence="3">
    <location>
        <begin position="1120"/>
        <end position="1152"/>
    </location>
</feature>
<feature type="repeat" description="ANK" evidence="3">
    <location>
        <begin position="1351"/>
        <end position="1383"/>
    </location>
</feature>
<feature type="repeat" description="ANK" evidence="3">
    <location>
        <begin position="1022"/>
        <end position="1054"/>
    </location>
</feature>
<feature type="repeat" description="ANK" evidence="3">
    <location>
        <begin position="923"/>
        <end position="955"/>
    </location>
</feature>
<feature type="repeat" description="ANK" evidence="3">
    <location>
        <begin position="989"/>
        <end position="1021"/>
    </location>
</feature>
<feature type="repeat" description="ANK" evidence="3">
    <location>
        <begin position="1318"/>
        <end position="1350"/>
    </location>
</feature>
<reference evidence="7" key="1">
    <citation type="submission" date="2021-04" db="EMBL/GenBank/DDBJ databases">
        <title>First draft genome resource for Brassicaceae pathogens Fusarium oxysporum f. sp. raphani and Fusarium oxysporum f. sp. rapae.</title>
        <authorList>
            <person name="Asai S."/>
        </authorList>
    </citation>
    <scope>NUCLEOTIDE SEQUENCE</scope>
    <source>
        <strain evidence="7">Tf1262</strain>
    </source>
</reference>
<protein>
    <submittedName>
        <fullName evidence="7">Ankyrin-3</fullName>
    </submittedName>
</protein>
<dbReference type="SMART" id="SM00248">
    <property type="entry name" value="ANK"/>
    <property type="match status" value="25"/>
</dbReference>
<keyword evidence="2 3" id="KW-0040">ANK repeat</keyword>
<feature type="domain" description="Nephrocystin 3-like N-terminal" evidence="6">
    <location>
        <begin position="377"/>
        <end position="529"/>
    </location>
</feature>